<evidence type="ECO:0000313" key="8">
    <source>
        <dbReference type="EMBL" id="RNA18518.1"/>
    </source>
</evidence>
<dbReference type="Gene3D" id="1.20.1530.20">
    <property type="match status" value="1"/>
</dbReference>
<dbReference type="AlphaFoldDB" id="A0A3M7R5J1"/>
<accession>A0A3M7R5J1</accession>
<dbReference type="InterPro" id="IPR006153">
    <property type="entry name" value="Cation/H_exchanger_TM"/>
</dbReference>
<evidence type="ECO:0000256" key="3">
    <source>
        <dbReference type="ARBA" id="ARBA00022692"/>
    </source>
</evidence>
<sequence length="440" mass="48205">MSDQDLKDSKNKVPQKQTNKGFVQKIFHILVIESCFIFNQKLSNKICLFMVISSITWLVLFILFDQAALPGGSYFSIWTLVTCSHVLGFFFQTVKMPSLLGMLITGIVFKNVPVLSIIGSSIDSKTSSLLRNMAFCVILCRAGLSLDIDKLTKMKFKILKFSVIPCLVEAFVFALAAIFILKLSFKWALLMGFVISGVSPAVVVPLMIQLQETGLGVAKNIPGFIIAASCIDNIIAITGHSLMIGIVFNQGEIWWTLLQCPLQILAGLIFGIAVAFFFSIFRLEHKISKVSLRFIVLFLVSLIAALGFKKINYATAGPLAVLTMVIVSKIIWQKVDEHLLNKLTSDQDVVKEKISIDQKKLDEKSFLCISWIPKATVQAAVGSIALDLAKLYHMPLEIPTDILNIAVLSIVATAPIGTILISLSAGKLLQSEQSSVGSSA</sequence>
<comment type="caution">
    <text evidence="8">The sequence shown here is derived from an EMBL/GenBank/DDBJ whole genome shotgun (WGS) entry which is preliminary data.</text>
</comment>
<evidence type="ECO:0000256" key="4">
    <source>
        <dbReference type="ARBA" id="ARBA00022989"/>
    </source>
</evidence>
<dbReference type="GO" id="GO:0015297">
    <property type="term" value="F:antiporter activity"/>
    <property type="evidence" value="ECO:0007669"/>
    <property type="project" value="InterPro"/>
</dbReference>
<feature type="transmembrane region" description="Helical" evidence="6">
    <location>
        <begin position="290"/>
        <end position="308"/>
    </location>
</feature>
<dbReference type="GO" id="GO:0016020">
    <property type="term" value="C:membrane"/>
    <property type="evidence" value="ECO:0007669"/>
    <property type="project" value="UniProtKB-SubCell"/>
</dbReference>
<dbReference type="Pfam" id="PF00999">
    <property type="entry name" value="Na_H_Exchanger"/>
    <property type="match status" value="1"/>
</dbReference>
<evidence type="ECO:0000259" key="7">
    <source>
        <dbReference type="Pfam" id="PF00999"/>
    </source>
</evidence>
<gene>
    <name evidence="8" type="ORF">BpHYR1_014209</name>
</gene>
<feature type="domain" description="Cation/H+ exchanger transmembrane" evidence="7">
    <location>
        <begin position="86"/>
        <end position="304"/>
    </location>
</feature>
<evidence type="ECO:0000256" key="2">
    <source>
        <dbReference type="ARBA" id="ARBA00007367"/>
    </source>
</evidence>
<comment type="subcellular location">
    <subcellularLocation>
        <location evidence="1">Membrane</location>
        <topology evidence="1">Multi-pass membrane protein</topology>
    </subcellularLocation>
</comment>
<organism evidence="8 9">
    <name type="scientific">Brachionus plicatilis</name>
    <name type="common">Marine rotifer</name>
    <name type="synonym">Brachionus muelleri</name>
    <dbReference type="NCBI Taxonomy" id="10195"/>
    <lineage>
        <taxon>Eukaryota</taxon>
        <taxon>Metazoa</taxon>
        <taxon>Spiralia</taxon>
        <taxon>Gnathifera</taxon>
        <taxon>Rotifera</taxon>
        <taxon>Eurotatoria</taxon>
        <taxon>Monogononta</taxon>
        <taxon>Pseudotrocha</taxon>
        <taxon>Ploima</taxon>
        <taxon>Brachionidae</taxon>
        <taxon>Brachionus</taxon>
    </lineage>
</organism>
<evidence type="ECO:0000256" key="1">
    <source>
        <dbReference type="ARBA" id="ARBA00004141"/>
    </source>
</evidence>
<keyword evidence="5 6" id="KW-0472">Membrane</keyword>
<feature type="transmembrane region" description="Helical" evidence="6">
    <location>
        <begin position="314"/>
        <end position="332"/>
    </location>
</feature>
<dbReference type="GO" id="GO:1902600">
    <property type="term" value="P:proton transmembrane transport"/>
    <property type="evidence" value="ECO:0007669"/>
    <property type="project" value="InterPro"/>
</dbReference>
<feature type="transmembrane region" description="Helical" evidence="6">
    <location>
        <begin position="402"/>
        <end position="425"/>
    </location>
</feature>
<dbReference type="PANTHER" id="PTHR31102:SF1">
    <property type="entry name" value="CATION_H+ EXCHANGER DOMAIN-CONTAINING PROTEIN"/>
    <property type="match status" value="1"/>
</dbReference>
<evidence type="ECO:0000256" key="6">
    <source>
        <dbReference type="SAM" id="Phobius"/>
    </source>
</evidence>
<dbReference type="STRING" id="10195.A0A3M7R5J1"/>
<dbReference type="PANTHER" id="PTHR31102">
    <property type="match status" value="1"/>
</dbReference>
<feature type="transmembrane region" description="Helical" evidence="6">
    <location>
        <begin position="253"/>
        <end position="278"/>
    </location>
</feature>
<name>A0A3M7R5J1_BRAPC</name>
<keyword evidence="3 6" id="KW-0812">Transmembrane</keyword>
<feature type="transmembrane region" description="Helical" evidence="6">
    <location>
        <begin position="99"/>
        <end position="122"/>
    </location>
</feature>
<dbReference type="InterPro" id="IPR051843">
    <property type="entry name" value="CPA1_transporter"/>
</dbReference>
<comment type="similarity">
    <text evidence="2">Belongs to the monovalent cation:proton antiporter 1 (CPA1) transporter (TC 2.A.36) family.</text>
</comment>
<dbReference type="OrthoDB" id="423807at2759"/>
<feature type="transmembrane region" description="Helical" evidence="6">
    <location>
        <begin position="158"/>
        <end position="181"/>
    </location>
</feature>
<keyword evidence="9" id="KW-1185">Reference proteome</keyword>
<feature type="transmembrane region" description="Helical" evidence="6">
    <location>
        <begin position="75"/>
        <end position="92"/>
    </location>
</feature>
<dbReference type="EMBL" id="REGN01004225">
    <property type="protein sequence ID" value="RNA18518.1"/>
    <property type="molecule type" value="Genomic_DNA"/>
</dbReference>
<reference evidence="8 9" key="1">
    <citation type="journal article" date="2018" name="Sci. Rep.">
        <title>Genomic signatures of local adaptation to the degree of environmental predictability in rotifers.</title>
        <authorList>
            <person name="Franch-Gras L."/>
            <person name="Hahn C."/>
            <person name="Garcia-Roger E.M."/>
            <person name="Carmona M.J."/>
            <person name="Serra M."/>
            <person name="Gomez A."/>
        </authorList>
    </citation>
    <scope>NUCLEOTIDE SEQUENCE [LARGE SCALE GENOMIC DNA]</scope>
    <source>
        <strain evidence="8">HYR1</strain>
    </source>
</reference>
<feature type="transmembrane region" description="Helical" evidence="6">
    <location>
        <begin position="46"/>
        <end position="69"/>
    </location>
</feature>
<feature type="transmembrane region" description="Helical" evidence="6">
    <location>
        <begin position="187"/>
        <end position="208"/>
    </location>
</feature>
<dbReference type="Proteomes" id="UP000276133">
    <property type="component" value="Unassembled WGS sequence"/>
</dbReference>
<feature type="transmembrane region" description="Helical" evidence="6">
    <location>
        <begin position="220"/>
        <end position="247"/>
    </location>
</feature>
<proteinExistence type="inferred from homology"/>
<evidence type="ECO:0000313" key="9">
    <source>
        <dbReference type="Proteomes" id="UP000276133"/>
    </source>
</evidence>
<dbReference type="InterPro" id="IPR038770">
    <property type="entry name" value="Na+/solute_symporter_sf"/>
</dbReference>
<keyword evidence="4 6" id="KW-1133">Transmembrane helix</keyword>
<evidence type="ECO:0000256" key="5">
    <source>
        <dbReference type="ARBA" id="ARBA00023136"/>
    </source>
</evidence>
<protein>
    <submittedName>
        <fullName evidence="8">Mitochondrial sodium hydrogen exchanger 9B2-like</fullName>
    </submittedName>
</protein>